<dbReference type="EMBL" id="JBHSXM010000003">
    <property type="protein sequence ID" value="MFC6838036.1"/>
    <property type="molecule type" value="Genomic_DNA"/>
</dbReference>
<evidence type="ECO:0000313" key="3">
    <source>
        <dbReference type="EMBL" id="MFC6838036.1"/>
    </source>
</evidence>
<keyword evidence="1" id="KW-0812">Transmembrane</keyword>
<name>A0ABD5UIS9_9EURY</name>
<dbReference type="InterPro" id="IPR055729">
    <property type="entry name" value="DUF7305"/>
</dbReference>
<dbReference type="Proteomes" id="UP001596406">
    <property type="component" value="Unassembled WGS sequence"/>
</dbReference>
<evidence type="ECO:0000313" key="4">
    <source>
        <dbReference type="Proteomes" id="UP001596406"/>
    </source>
</evidence>
<accession>A0ABD5UIS9</accession>
<dbReference type="Pfam" id="PF23960">
    <property type="entry name" value="DUF7289"/>
    <property type="match status" value="1"/>
</dbReference>
<reference evidence="3 4" key="1">
    <citation type="journal article" date="2019" name="Int. J. Syst. Evol. Microbiol.">
        <title>The Global Catalogue of Microorganisms (GCM) 10K type strain sequencing project: providing services to taxonomists for standard genome sequencing and annotation.</title>
        <authorList>
            <consortium name="The Broad Institute Genomics Platform"/>
            <consortium name="The Broad Institute Genome Sequencing Center for Infectious Disease"/>
            <person name="Wu L."/>
            <person name="Ma J."/>
        </authorList>
    </citation>
    <scope>NUCLEOTIDE SEQUENCE [LARGE SCALE GENOMIC DNA]</scope>
    <source>
        <strain evidence="3 4">PSRA2</strain>
    </source>
</reference>
<keyword evidence="1" id="KW-1133">Transmembrane helix</keyword>
<dbReference type="AlphaFoldDB" id="A0ABD5UIS9"/>
<protein>
    <submittedName>
        <fullName evidence="3">Collagen-binding domain-containing protein</fullName>
    </submittedName>
</protein>
<organism evidence="3 4">
    <name type="scientific">Halomarina ordinaria</name>
    <dbReference type="NCBI Taxonomy" id="3033939"/>
    <lineage>
        <taxon>Archaea</taxon>
        <taxon>Methanobacteriati</taxon>
        <taxon>Methanobacteriota</taxon>
        <taxon>Stenosarchaea group</taxon>
        <taxon>Halobacteria</taxon>
        <taxon>Halobacteriales</taxon>
        <taxon>Natronomonadaceae</taxon>
        <taxon>Halomarina</taxon>
    </lineage>
</organism>
<feature type="transmembrane region" description="Helical" evidence="1">
    <location>
        <begin position="12"/>
        <end position="36"/>
    </location>
</feature>
<evidence type="ECO:0000256" key="1">
    <source>
        <dbReference type="SAM" id="Phobius"/>
    </source>
</evidence>
<proteinExistence type="predicted"/>
<feature type="domain" description="DUF7305" evidence="2">
    <location>
        <begin position="455"/>
        <end position="636"/>
    </location>
</feature>
<gene>
    <name evidence="3" type="ORF">ACFQHK_16260</name>
</gene>
<sequence length="664" mass="67792">MSVRGFDDGRGQSHVVGVVLLLGLTVIGVGSVLLLGGEVLTLLQDSADAEAAEVAMTTLDSRASDVVLGTSGGKRVELGGRGTTRVDEDAGAISIEYVGCETCPRELANTTLGAVEYTTGSTTVAYQGGGVWRTDGEHAEMVSPPEFHYQRTVTSSGDPTLTFPLAVVRGTASGGTLQLSEGDATAVFPNETARNPLGAGSVRITIRSQYYEGWAAYFESRTTVESVDVDDDAETVELVLTIPNKSRNVTDGIASHRSDLRVQGGATVDSYDSSRGSYSETRGSNGSVYVGDDLRNAGGGTVRGDMRVAGDFDGGGGIDVTGDLITNGDVTLSGGVGVDGEVVADGDFSISGGGKVTSPVSVGGDVVETGGGVAVEDDVVAGGDYYAKSGSISGDVHVGGDFHAANGQNLNGDVTVGGRFDDDGVNPNVNGRVTEGAAGPDLSRVAAASDLTPPELTPIDATIDGRLEAHAARNNNTGSDVERLEAGNCGGRFESCTLTAGTYHLDDLTLSGSDALTFDTSDGPIHLAVDGDVSSTGGSTVNTVGSDRVHVYAGGDYTIRTRWESVGERGDQLWLYGSSGSTVTVQGGATLYGVIYAPANEDVTVRGGSEVYGGIVGSTSTVQGGTAVHYDTVLADQRPDLLGGGTAPVTYLHISVNELHVSDG</sequence>
<dbReference type="RefSeq" id="WP_304449756.1">
    <property type="nucleotide sequence ID" value="NZ_JARRAH010000003.1"/>
</dbReference>
<keyword evidence="1" id="KW-0472">Membrane</keyword>
<evidence type="ECO:0000259" key="2">
    <source>
        <dbReference type="Pfam" id="PF23981"/>
    </source>
</evidence>
<comment type="caution">
    <text evidence="3">The sequence shown here is derived from an EMBL/GenBank/DDBJ whole genome shotgun (WGS) entry which is preliminary data.</text>
</comment>
<dbReference type="InterPro" id="IPR055713">
    <property type="entry name" value="DUF7289"/>
</dbReference>
<keyword evidence="4" id="KW-1185">Reference proteome</keyword>
<dbReference type="Pfam" id="PF23981">
    <property type="entry name" value="DUF7305"/>
    <property type="match status" value="1"/>
</dbReference>
<keyword evidence="3" id="KW-0176">Collagen</keyword>